<dbReference type="OrthoDB" id="9835042at2759"/>
<dbReference type="AlphaFoldDB" id="A0A6J2MVF9"/>
<dbReference type="Pfam" id="PF05326">
    <property type="entry name" value="SVA"/>
    <property type="match status" value="1"/>
</dbReference>
<evidence type="ECO:0000256" key="2">
    <source>
        <dbReference type="ARBA" id="ARBA00006819"/>
    </source>
</evidence>
<dbReference type="EMBL" id="JABVXQ010000011">
    <property type="protein sequence ID" value="KAF6086573.1"/>
    <property type="molecule type" value="Genomic_DNA"/>
</dbReference>
<feature type="chain" id="PRO_5044641957" description="Prolactin-induced protein" evidence="10">
    <location>
        <begin position="29"/>
        <end position="148"/>
    </location>
</feature>
<dbReference type="InterPro" id="IPR013783">
    <property type="entry name" value="Ig-like_fold"/>
</dbReference>
<dbReference type="CTD" id="5304"/>
<evidence type="ECO:0000256" key="9">
    <source>
        <dbReference type="PIRSR" id="PIRSR002572-2"/>
    </source>
</evidence>
<accession>A0A6J2MVF9</accession>
<evidence type="ECO:0000256" key="1">
    <source>
        <dbReference type="ARBA" id="ARBA00004613"/>
    </source>
</evidence>
<evidence type="ECO:0000256" key="10">
    <source>
        <dbReference type="SAM" id="SignalP"/>
    </source>
</evidence>
<dbReference type="FunFam" id="2.60.40.10:FF:001572">
    <property type="entry name" value="Prolactin-inducible protein homolog"/>
    <property type="match status" value="1"/>
</dbReference>
<dbReference type="InterPro" id="IPR007990">
    <property type="entry name" value="PIP"/>
</dbReference>
<dbReference type="RefSeq" id="XP_028381840.1">
    <property type="nucleotide sequence ID" value="XM_028526039.2"/>
</dbReference>
<keyword evidence="4 10" id="KW-0732">Signal</keyword>
<evidence type="ECO:0000256" key="8">
    <source>
        <dbReference type="PIRSR" id="PIRSR002572-1"/>
    </source>
</evidence>
<dbReference type="GO" id="GO:0004190">
    <property type="term" value="F:aspartic-type endopeptidase activity"/>
    <property type="evidence" value="ECO:0007669"/>
    <property type="project" value="TreeGrafter"/>
</dbReference>
<evidence type="ECO:0000313" key="11">
    <source>
        <dbReference type="EMBL" id="KAF6086573.1"/>
    </source>
</evidence>
<dbReference type="Proteomes" id="UP000664940">
    <property type="component" value="Unassembled WGS sequence"/>
</dbReference>
<evidence type="ECO:0000256" key="4">
    <source>
        <dbReference type="ARBA" id="ARBA00022729"/>
    </source>
</evidence>
<feature type="disulfide bond" evidence="8">
    <location>
        <begin position="91"/>
        <end position="125"/>
    </location>
</feature>
<reference evidence="14" key="2">
    <citation type="submission" date="2025-04" db="UniProtKB">
        <authorList>
            <consortium name="RefSeq"/>
        </authorList>
    </citation>
    <scope>IDENTIFICATION</scope>
    <source>
        <tissue evidence="14">Muscle</tissue>
    </source>
</reference>
<dbReference type="GO" id="GO:0006508">
    <property type="term" value="P:proteolysis"/>
    <property type="evidence" value="ECO:0007669"/>
    <property type="project" value="TreeGrafter"/>
</dbReference>
<dbReference type="GeneID" id="114508045"/>
<evidence type="ECO:0000256" key="5">
    <source>
        <dbReference type="ARBA" id="ARBA00023157"/>
    </source>
</evidence>
<comment type="subunit">
    <text evidence="6">Monomer. Interacts with AZGP1.</text>
</comment>
<dbReference type="KEGG" id="pdic:114508045"/>
<evidence type="ECO:0000256" key="3">
    <source>
        <dbReference type="ARBA" id="ARBA00022525"/>
    </source>
</evidence>
<dbReference type="PANTHER" id="PTHR15096:SF5">
    <property type="entry name" value="PROLACTIN-INDUCIBLE PROTEIN"/>
    <property type="match status" value="1"/>
</dbReference>
<dbReference type="SUPFAM" id="SSF81296">
    <property type="entry name" value="E set domains"/>
    <property type="match status" value="1"/>
</dbReference>
<evidence type="ECO:0000313" key="12">
    <source>
        <dbReference type="Proteomes" id="UP000504628"/>
    </source>
</evidence>
<dbReference type="GO" id="GO:0005615">
    <property type="term" value="C:extracellular space"/>
    <property type="evidence" value="ECO:0007669"/>
    <property type="project" value="TreeGrafter"/>
</dbReference>
<feature type="modified residue" description="Pyrrolidone carboxylic acid" evidence="9">
    <location>
        <position position="29"/>
    </location>
</feature>
<evidence type="ECO:0000256" key="6">
    <source>
        <dbReference type="ARBA" id="ARBA00025932"/>
    </source>
</evidence>
<evidence type="ECO:0000313" key="14">
    <source>
        <dbReference type="RefSeq" id="XP_028381840.1"/>
    </source>
</evidence>
<organism evidence="12 14">
    <name type="scientific">Phyllostomus discolor</name>
    <name type="common">pale spear-nosed bat</name>
    <dbReference type="NCBI Taxonomy" id="89673"/>
    <lineage>
        <taxon>Eukaryota</taxon>
        <taxon>Metazoa</taxon>
        <taxon>Chordata</taxon>
        <taxon>Craniata</taxon>
        <taxon>Vertebrata</taxon>
        <taxon>Euteleostomi</taxon>
        <taxon>Mammalia</taxon>
        <taxon>Eutheria</taxon>
        <taxon>Laurasiatheria</taxon>
        <taxon>Chiroptera</taxon>
        <taxon>Yangochiroptera</taxon>
        <taxon>Phyllostomidae</taxon>
        <taxon>Phyllostominae</taxon>
        <taxon>Phyllostomus</taxon>
    </lineage>
</organism>
<evidence type="ECO:0000313" key="13">
    <source>
        <dbReference type="Proteomes" id="UP000664940"/>
    </source>
</evidence>
<reference evidence="11 13" key="1">
    <citation type="journal article" date="2020" name="Nature">
        <title>Six reference-quality genomes reveal evolution of bat adaptations.</title>
        <authorList>
            <person name="Jebb D."/>
            <person name="Huang Z."/>
            <person name="Pippel M."/>
            <person name="Hughes G.M."/>
            <person name="Lavrichenko K."/>
            <person name="Devanna P."/>
            <person name="Winkler S."/>
            <person name="Jermiin L.S."/>
            <person name="Skirmuntt E.C."/>
            <person name="Katzourakis A."/>
            <person name="Burkitt-Gray L."/>
            <person name="Ray D.A."/>
            <person name="Sullivan K.A.M."/>
            <person name="Roscito J.G."/>
            <person name="Kirilenko B.M."/>
            <person name="Davalos L.M."/>
            <person name="Corthals A.P."/>
            <person name="Power M.L."/>
            <person name="Jones G."/>
            <person name="Ransome R.D."/>
            <person name="Dechmann D.K.N."/>
            <person name="Locatelli A.G."/>
            <person name="Puechmaille S.J."/>
            <person name="Fedrigo O."/>
            <person name="Jarvis E.D."/>
            <person name="Hiller M."/>
            <person name="Vernes S.C."/>
            <person name="Myers E.W."/>
            <person name="Teeling E.C."/>
        </authorList>
    </citation>
    <scope>NUCLEOTIDE SEQUENCE [LARGE SCALE GENOMIC DNA]</scope>
    <source>
        <strain evidence="11">Bat1K_MPI-CBG_1</strain>
    </source>
</reference>
<gene>
    <name evidence="14" type="primary">LOC114508045</name>
    <name evidence="11" type="ORF">HJG60_015011</name>
</gene>
<dbReference type="Proteomes" id="UP000504628">
    <property type="component" value="Chromosome 10"/>
</dbReference>
<comment type="subcellular location">
    <subcellularLocation>
        <location evidence="1">Secreted</location>
    </subcellularLocation>
</comment>
<proteinExistence type="inferred from homology"/>
<dbReference type="PIRSF" id="PIRSF002572">
    <property type="entry name" value="PIP-GCDFP-15"/>
    <property type="match status" value="1"/>
</dbReference>
<keyword evidence="3" id="KW-0964">Secreted</keyword>
<comment type="similarity">
    <text evidence="2">Belongs to the PIP family.</text>
</comment>
<keyword evidence="5 8" id="KW-1015">Disulfide bond</keyword>
<feature type="disulfide bond" evidence="8">
    <location>
        <begin position="67"/>
        <end position="93"/>
    </location>
</feature>
<feature type="signal peptide" evidence="10">
    <location>
        <begin position="1"/>
        <end position="28"/>
    </location>
</feature>
<dbReference type="Gene3D" id="2.60.40.10">
    <property type="entry name" value="Immunoglobulins"/>
    <property type="match status" value="1"/>
</dbReference>
<dbReference type="GO" id="GO:0002682">
    <property type="term" value="P:regulation of immune system process"/>
    <property type="evidence" value="ECO:0007669"/>
    <property type="project" value="TreeGrafter"/>
</dbReference>
<name>A0A6J2MVF9_9CHIR</name>
<evidence type="ECO:0000256" key="7">
    <source>
        <dbReference type="ARBA" id="ARBA00032342"/>
    </source>
</evidence>
<dbReference type="PANTHER" id="PTHR15096">
    <property type="entry name" value="PROLACTIN-INDUCIBLE PROTEIN/SEMINAL VESICLE ANTIGEN"/>
    <property type="match status" value="1"/>
</dbReference>
<keyword evidence="12" id="KW-1185">Reference proteome</keyword>
<sequence length="148" mass="16651">MRSLQLLFGASHAALLLVLCLQLGTNTAQEDTPTRQPIIMNFQLPQVTRSTDEVAAKLTVQTELRECMVIKTYLVSSKPIDGSFNYRYSACLCDDYPRNFYWDFQVNSTVRMAAVVDVIPQSGICPNDEAVVPIKANRFTILRTLFVV</sequence>
<dbReference type="InterPro" id="IPR014756">
    <property type="entry name" value="Ig_E-set"/>
</dbReference>
<protein>
    <recommendedName>
        <fullName evidence="7">Prolactin-induced protein</fullName>
    </recommendedName>
</protein>